<evidence type="ECO:0000313" key="1">
    <source>
        <dbReference type="EMBL" id="QBM91518.1"/>
    </source>
</evidence>
<reference evidence="1" key="1">
    <citation type="submission" date="2019-01" db="EMBL/GenBank/DDBJ databases">
        <title>Salmonella strain 1423 plasmid sequences.</title>
        <authorList>
            <person name="Chen K."/>
            <person name="Chen S."/>
        </authorList>
    </citation>
    <scope>NUCLEOTIDE SEQUENCE</scope>
    <source>
        <strain evidence="1">Sa1423</strain>
        <plasmid evidence="1">pSa1423-160k</plasmid>
    </source>
</reference>
<proteinExistence type="predicted"/>
<dbReference type="EMBL" id="MK356558">
    <property type="protein sequence ID" value="QBM91518.1"/>
    <property type="molecule type" value="Genomic_DNA"/>
</dbReference>
<dbReference type="AlphaFoldDB" id="A0A482ETH2"/>
<keyword evidence="1" id="KW-0614">Plasmid</keyword>
<protein>
    <submittedName>
        <fullName evidence="1">Uncharacterized protein</fullName>
    </submittedName>
</protein>
<geneLocation type="plasmid" evidence="1">
    <name>pSa1423-160k</name>
</geneLocation>
<accession>A0A482ETH2</accession>
<gene>
    <name evidence="1" type="ORF">NNIBIDOC_00189</name>
</gene>
<organism evidence="1">
    <name type="scientific">Salmonella sp</name>
    <dbReference type="NCBI Taxonomy" id="599"/>
    <lineage>
        <taxon>Bacteria</taxon>
        <taxon>Pseudomonadati</taxon>
        <taxon>Pseudomonadota</taxon>
        <taxon>Gammaproteobacteria</taxon>
        <taxon>Enterobacterales</taxon>
        <taxon>Enterobacteriaceae</taxon>
        <taxon>Salmonella</taxon>
    </lineage>
</organism>
<sequence length="56" mass="6584">MLMANDNAYAEEDPHFEDFIGSVNAGPKSEELYALISSQRRQYRNRTERRYDSGKR</sequence>
<name>A0A482ETH2_SALSP</name>